<protein>
    <recommendedName>
        <fullName evidence="12">Thiol:disulfide interchange protein DsbD N-terminal domain-containing protein</fullName>
    </recommendedName>
</protein>
<reference evidence="10 11" key="1">
    <citation type="journal article" date="2011" name="PLoS Pathog.">
        <title>Dynamic evolution of pathogenicity revealed by sequencing and comparative genomics of 19 Pseudomonas syringae isolates.</title>
        <authorList>
            <person name="Baltrus D.A."/>
            <person name="Nishimura M.T."/>
            <person name="Romanchuk A."/>
            <person name="Chang J.H."/>
            <person name="Mukhtar M.S."/>
            <person name="Cherkis K."/>
            <person name="Roach J."/>
            <person name="Grant S.R."/>
            <person name="Jones C.D."/>
            <person name="Dangl J.L."/>
        </authorList>
    </citation>
    <scope>NUCLEOTIDE SEQUENCE [LARGE SCALE GENOMIC DNA]</scope>
    <source>
        <strain evidence="10 11">ES4326</strain>
    </source>
</reference>
<keyword evidence="10" id="KW-0614">Plasmid</keyword>
<comment type="subcellular location">
    <subcellularLocation>
        <location evidence="1">Membrane</location>
        <topology evidence="1">Multi-pass membrane protein</topology>
    </subcellularLocation>
</comment>
<feature type="domain" description="Thiol:disulfide interchange protein DsbD N-terminal" evidence="9">
    <location>
        <begin position="30"/>
        <end position="142"/>
    </location>
</feature>
<keyword evidence="3" id="KW-0201">Cytochrome c-type biogenesis</keyword>
<evidence type="ECO:0000256" key="6">
    <source>
        <dbReference type="SAM" id="Phobius"/>
    </source>
</evidence>
<keyword evidence="2 6" id="KW-0812">Transmembrane</keyword>
<feature type="domain" description="Cytochrome C biogenesis protein transmembrane" evidence="8">
    <location>
        <begin position="158"/>
        <end position="371"/>
    </location>
</feature>
<dbReference type="GO" id="GO:0045454">
    <property type="term" value="P:cell redox homeostasis"/>
    <property type="evidence" value="ECO:0007669"/>
    <property type="project" value="TreeGrafter"/>
</dbReference>
<evidence type="ECO:0000313" key="11">
    <source>
        <dbReference type="Proteomes" id="UP000003811"/>
    </source>
</evidence>
<dbReference type="RefSeq" id="WP_007250782.1">
    <property type="nucleotide sequence ID" value="NZ_CP047261.1"/>
</dbReference>
<feature type="transmembrane region" description="Helical" evidence="6">
    <location>
        <begin position="197"/>
        <end position="219"/>
    </location>
</feature>
<gene>
    <name evidence="10" type="ORF">PMA4326_028705</name>
</gene>
<dbReference type="EMBL" id="CP047261">
    <property type="protein sequence ID" value="QHF00499.1"/>
    <property type="molecule type" value="Genomic_DNA"/>
</dbReference>
<evidence type="ECO:0008006" key="12">
    <source>
        <dbReference type="Google" id="ProtNLM"/>
    </source>
</evidence>
<dbReference type="PANTHER" id="PTHR32234">
    <property type="entry name" value="THIOL:DISULFIDE INTERCHANGE PROTEIN DSBD"/>
    <property type="match status" value="1"/>
</dbReference>
<dbReference type="Pfam" id="PF11412">
    <property type="entry name" value="DsbD_N"/>
    <property type="match status" value="1"/>
</dbReference>
<accession>A0A8T8CAC5</accession>
<sequence length="565" mass="58858">MFRSFFSAIIGLTCLAVLVPAHGFEFTSNQDFLPVHEAFKVSATGTPDSVQIRILAAPGYYLYKSKLSFQAQGIGVRSGAAVLPAGEQKADPYFGNVVVYHDTLDARLPVQNHGADGFDVRVGFQGCAEKGLCYPPDQQIIHIEGDAGITAASGWSAMSVASAFIAGLKLFLTPGVLPVIPLLAFLLLLGKPSARRGLTIGLAFTAPMATGLVILSSAIALTEAGIEIQPIAQSAWILVPSVLVLLGLAAMETDIGKTRRDVHRNHAGRVFGFLTSAPCAALLGLVSLIYTTPFTSSSMSAVMLYLKAGGEPIGGIAQLAGIALGMSSPLVLFAATFGGLISSAGKWNKGVEVFVRGLLAIVGIWVLGRVLPGPVTLGLYGVVAVWSAVSLGVYGSMGSARSLSTRVAAIAVLLYGIAAWIGMLKGETSPLQPLGPNISSEAPPEQRWVVVTTPQQLAIALAEAKTAGSPALVEWVADWAPGSYQVADTARHVTLIRDSLGAFKTIRVDLSQGGHSVRSLLELNGLLGPSAVQVYHSGGVEVQSSRLVGVTTAQEIAKSLQAIDN</sequence>
<keyword evidence="4 6" id="KW-1133">Transmembrane helix</keyword>
<feature type="transmembrane region" description="Helical" evidence="6">
    <location>
        <begin position="170"/>
        <end position="190"/>
    </location>
</feature>
<feature type="transmembrane region" description="Helical" evidence="6">
    <location>
        <begin position="313"/>
        <end position="341"/>
    </location>
</feature>
<dbReference type="AlphaFoldDB" id="A0A8T8CAC5"/>
<feature type="transmembrane region" description="Helical" evidence="6">
    <location>
        <begin position="407"/>
        <end position="424"/>
    </location>
</feature>
<dbReference type="GO" id="GO:0017004">
    <property type="term" value="P:cytochrome complex assembly"/>
    <property type="evidence" value="ECO:0007669"/>
    <property type="project" value="UniProtKB-KW"/>
</dbReference>
<feature type="transmembrane region" description="Helical" evidence="6">
    <location>
        <begin position="231"/>
        <end position="250"/>
    </location>
</feature>
<dbReference type="PANTHER" id="PTHR32234:SF0">
    <property type="entry name" value="THIOL:DISULFIDE INTERCHANGE PROTEIN DSBD"/>
    <property type="match status" value="1"/>
</dbReference>
<evidence type="ECO:0000256" key="2">
    <source>
        <dbReference type="ARBA" id="ARBA00022692"/>
    </source>
</evidence>
<keyword evidence="5 6" id="KW-0472">Membrane</keyword>
<feature type="transmembrane region" description="Helical" evidence="6">
    <location>
        <begin position="353"/>
        <end position="371"/>
    </location>
</feature>
<dbReference type="Proteomes" id="UP000003811">
    <property type="component" value="Plasmid pPma4326F"/>
</dbReference>
<evidence type="ECO:0000256" key="3">
    <source>
        <dbReference type="ARBA" id="ARBA00022748"/>
    </source>
</evidence>
<dbReference type="InterPro" id="IPR028250">
    <property type="entry name" value="DsbDN"/>
</dbReference>
<dbReference type="InterPro" id="IPR003834">
    <property type="entry name" value="Cyt_c_assmbl_TM_dom"/>
</dbReference>
<dbReference type="Pfam" id="PF02683">
    <property type="entry name" value="DsbD_TM"/>
    <property type="match status" value="1"/>
</dbReference>
<dbReference type="GO" id="GO:0015035">
    <property type="term" value="F:protein-disulfide reductase activity"/>
    <property type="evidence" value="ECO:0007669"/>
    <property type="project" value="TreeGrafter"/>
</dbReference>
<evidence type="ECO:0000259" key="9">
    <source>
        <dbReference type="Pfam" id="PF11412"/>
    </source>
</evidence>
<dbReference type="SUPFAM" id="SSF74863">
    <property type="entry name" value="Thiol:disulfide interchange protein DsbD, N-terminal domain (DsbD-alpha)"/>
    <property type="match status" value="1"/>
</dbReference>
<feature type="chain" id="PRO_5035935132" description="Thiol:disulfide interchange protein DsbD N-terminal domain-containing protein" evidence="7">
    <location>
        <begin position="24"/>
        <end position="565"/>
    </location>
</feature>
<evidence type="ECO:0000259" key="8">
    <source>
        <dbReference type="Pfam" id="PF02683"/>
    </source>
</evidence>
<feature type="transmembrane region" description="Helical" evidence="6">
    <location>
        <begin position="377"/>
        <end position="395"/>
    </location>
</feature>
<evidence type="ECO:0000256" key="7">
    <source>
        <dbReference type="SAM" id="SignalP"/>
    </source>
</evidence>
<evidence type="ECO:0000313" key="10">
    <source>
        <dbReference type="EMBL" id="QHF00499.1"/>
    </source>
</evidence>
<organism evidence="10 11">
    <name type="scientific">Pseudomonas syringae pv. maculicola str. ES4326</name>
    <dbReference type="NCBI Taxonomy" id="629265"/>
    <lineage>
        <taxon>Bacteria</taxon>
        <taxon>Pseudomonadati</taxon>
        <taxon>Pseudomonadota</taxon>
        <taxon>Gammaproteobacteria</taxon>
        <taxon>Pseudomonadales</taxon>
        <taxon>Pseudomonadaceae</taxon>
        <taxon>Pseudomonas</taxon>
    </lineage>
</organism>
<name>A0A8T8CAC5_PSEYM</name>
<proteinExistence type="predicted"/>
<geneLocation type="plasmid" evidence="10 11">
    <name>pPma4326F</name>
</geneLocation>
<feature type="signal peptide" evidence="7">
    <location>
        <begin position="1"/>
        <end position="23"/>
    </location>
</feature>
<feature type="transmembrane region" description="Helical" evidence="6">
    <location>
        <begin position="270"/>
        <end position="293"/>
    </location>
</feature>
<keyword evidence="7" id="KW-0732">Signal</keyword>
<evidence type="ECO:0000256" key="1">
    <source>
        <dbReference type="ARBA" id="ARBA00004141"/>
    </source>
</evidence>
<dbReference type="Gene3D" id="2.60.40.1250">
    <property type="entry name" value="Thiol:disulfide interchange protein DsbD, N-terminal domain"/>
    <property type="match status" value="1"/>
</dbReference>
<dbReference type="GO" id="GO:0016020">
    <property type="term" value="C:membrane"/>
    <property type="evidence" value="ECO:0007669"/>
    <property type="project" value="UniProtKB-SubCell"/>
</dbReference>
<dbReference type="InterPro" id="IPR036929">
    <property type="entry name" value="DsbDN_sf"/>
</dbReference>
<evidence type="ECO:0000256" key="4">
    <source>
        <dbReference type="ARBA" id="ARBA00022989"/>
    </source>
</evidence>
<evidence type="ECO:0000256" key="5">
    <source>
        <dbReference type="ARBA" id="ARBA00023136"/>
    </source>
</evidence>